<comment type="caution">
    <text evidence="2">The sequence shown here is derived from an EMBL/GenBank/DDBJ whole genome shotgun (WGS) entry which is preliminary data.</text>
</comment>
<proteinExistence type="predicted"/>
<sequence>MGWLAAFERFGRARDAGQWHWFDRRPVGRCPSSAVALAVALVVALAPAPAVHQSGRNRGRIRRYWTENAARFAQ</sequence>
<dbReference type="Proteomes" id="UP000234181">
    <property type="component" value="Unassembled WGS sequence"/>
</dbReference>
<dbReference type="AlphaFoldDB" id="A0AB38E346"/>
<evidence type="ECO:0000313" key="3">
    <source>
        <dbReference type="Proteomes" id="UP000234166"/>
    </source>
</evidence>
<dbReference type="EMBL" id="OCYT01000118">
    <property type="protein sequence ID" value="SON85020.1"/>
    <property type="molecule type" value="Genomic_DNA"/>
</dbReference>
<dbReference type="Proteomes" id="UP000234166">
    <property type="component" value="Unassembled WGS sequence"/>
</dbReference>
<evidence type="ECO:0000313" key="2">
    <source>
        <dbReference type="EMBL" id="SON91411.1"/>
    </source>
</evidence>
<reference evidence="3 4" key="1">
    <citation type="submission" date="2017-10" db="EMBL/GenBank/DDBJ databases">
        <authorList>
            <person name="Regsiter A."/>
            <person name="William W."/>
        </authorList>
    </citation>
    <scope>NUCLEOTIDE SEQUENCE [LARGE SCALE GENOMIC DNA]</scope>
    <source>
        <strain evidence="1 4">CFBP6984</strain>
        <strain evidence="2 3">CFBP7430</strain>
    </source>
</reference>
<name>A0AB38E346_XANCH</name>
<protein>
    <submittedName>
        <fullName evidence="2">Uncharacterized protein</fullName>
    </submittedName>
</protein>
<dbReference type="EMBL" id="OCYS01000112">
    <property type="protein sequence ID" value="SON91411.1"/>
    <property type="molecule type" value="Genomic_DNA"/>
</dbReference>
<keyword evidence="4" id="KW-1185">Reference proteome</keyword>
<organism evidence="2 3">
    <name type="scientific">Xanthomonas campestris pv. phaseoli</name>
    <dbReference type="NCBI Taxonomy" id="317013"/>
    <lineage>
        <taxon>Bacteria</taxon>
        <taxon>Pseudomonadati</taxon>
        <taxon>Pseudomonadota</taxon>
        <taxon>Gammaproteobacteria</taxon>
        <taxon>Lysobacterales</taxon>
        <taxon>Lysobacteraceae</taxon>
        <taxon>Xanthomonas</taxon>
    </lineage>
</organism>
<evidence type="ECO:0000313" key="1">
    <source>
        <dbReference type="EMBL" id="SON85020.1"/>
    </source>
</evidence>
<accession>A0AB38E346</accession>
<evidence type="ECO:0000313" key="4">
    <source>
        <dbReference type="Proteomes" id="UP000234181"/>
    </source>
</evidence>
<gene>
    <name evidence="1" type="ORF">XAP6984_600003</name>
    <name evidence="2" type="ORF">XAP7430_560003</name>
</gene>